<proteinExistence type="predicted"/>
<reference evidence="3 4" key="2">
    <citation type="journal article" date="2017" name="Genome Announc.">
        <title>Draft genome sequence of Aquitalea magnusonii strain H3, a plant growth-promoting bacterium of duckweed Lemna minor.</title>
        <authorList>
            <person name="Ishizawa H."/>
            <person name="Kuroda M."/>
            <person name="Ike M."/>
        </authorList>
    </citation>
    <scope>NUCLEOTIDE SEQUENCE [LARGE SCALE GENOMIC DNA]</scope>
    <source>
        <strain evidence="3 4">H3</strain>
    </source>
</reference>
<feature type="domain" description="Fe/B12 periplasmic-binding" evidence="2">
    <location>
        <begin position="46"/>
        <end position="347"/>
    </location>
</feature>
<dbReference type="InterPro" id="IPR002491">
    <property type="entry name" value="ABC_transptr_periplasmic_BD"/>
</dbReference>
<dbReference type="OrthoDB" id="9775594at2"/>
<dbReference type="PANTHER" id="PTHR30535">
    <property type="entry name" value="VITAMIN B12-BINDING PROTEIN"/>
    <property type="match status" value="1"/>
</dbReference>
<feature type="signal peptide" evidence="1">
    <location>
        <begin position="1"/>
        <end position="23"/>
    </location>
</feature>
<organism evidence="3 4">
    <name type="scientific">Aquitalea magnusonii</name>
    <dbReference type="NCBI Taxonomy" id="332411"/>
    <lineage>
        <taxon>Bacteria</taxon>
        <taxon>Pseudomonadati</taxon>
        <taxon>Pseudomonadota</taxon>
        <taxon>Betaproteobacteria</taxon>
        <taxon>Neisseriales</taxon>
        <taxon>Chromobacteriaceae</taxon>
        <taxon>Aquitalea</taxon>
    </lineage>
</organism>
<evidence type="ECO:0000313" key="4">
    <source>
        <dbReference type="Proteomes" id="UP000198290"/>
    </source>
</evidence>
<gene>
    <name evidence="3" type="ORF">DLM_1357</name>
</gene>
<dbReference type="KEGG" id="amah:DLM_1357"/>
<dbReference type="AlphaFoldDB" id="A0A3G9GFF1"/>
<evidence type="ECO:0000256" key="1">
    <source>
        <dbReference type="SAM" id="SignalP"/>
    </source>
</evidence>
<evidence type="ECO:0000313" key="3">
    <source>
        <dbReference type="EMBL" id="BBF84981.1"/>
    </source>
</evidence>
<dbReference type="PROSITE" id="PS50983">
    <property type="entry name" value="FE_B12_PBP"/>
    <property type="match status" value="1"/>
</dbReference>
<dbReference type="EMBL" id="AP018823">
    <property type="protein sequence ID" value="BBF84981.1"/>
    <property type="molecule type" value="Genomic_DNA"/>
</dbReference>
<dbReference type="Proteomes" id="UP000198290">
    <property type="component" value="Chromosome"/>
</dbReference>
<name>A0A3G9GFF1_9NEIS</name>
<dbReference type="Pfam" id="PF01497">
    <property type="entry name" value="Peripla_BP_2"/>
    <property type="match status" value="1"/>
</dbReference>
<dbReference type="RefSeq" id="WP_089084770.1">
    <property type="nucleotide sequence ID" value="NZ_AP018823.1"/>
</dbReference>
<feature type="chain" id="PRO_5018317289" evidence="1">
    <location>
        <begin position="24"/>
        <end position="379"/>
    </location>
</feature>
<dbReference type="InterPro" id="IPR050902">
    <property type="entry name" value="ABC_Transporter_SBP"/>
</dbReference>
<sequence>MTLNVRKVIFACATLLLSSSIFASKFPLTVLDAADRSVTLKHEPTKIVIQDGRDILAFALLDRDNPFKRIVLWNNILKKNDPSSWATIVKKWPVGNDIPDMNFNDDGQVNLEELIAKMPDLLIAQLRSKTVLQQSGVFDKLSRLNIPIVFVDTEVEPVKNSIKSIALLGKILNREEESAQYINFYNTHLESLEKTIRKQKNHPSVFVEALAGKAGLDSCCFTHGNKGWGKLVEAAGGVNVGSKLLPGATGTVSVEKLLAIQPDIYVMTSSQWTSKGSASIPYGYGANEKKIDTAFSNLLNRTGFSSLNAFKKDKIYGIYHQFYNHPYNIVALEYLAKDFYPESFTTLNPEKTYSEIIARFTQIPDLPIITGSKMPAGKH</sequence>
<keyword evidence="4" id="KW-1185">Reference proteome</keyword>
<dbReference type="SUPFAM" id="SSF53807">
    <property type="entry name" value="Helical backbone' metal receptor"/>
    <property type="match status" value="1"/>
</dbReference>
<keyword evidence="1" id="KW-0732">Signal</keyword>
<dbReference type="PANTHER" id="PTHR30535:SF34">
    <property type="entry name" value="MOLYBDATE-BINDING PROTEIN MOLA"/>
    <property type="match status" value="1"/>
</dbReference>
<evidence type="ECO:0000259" key="2">
    <source>
        <dbReference type="PROSITE" id="PS50983"/>
    </source>
</evidence>
<reference evidence="4" key="1">
    <citation type="journal article" date="2017" name="Biotechnol. Biofuels">
        <title>Evaluation of environmental bacterial communities as a factor affecting the growth of duckweed Lemna minor.</title>
        <authorList>
            <person name="Ishizawa H."/>
            <person name="Kuroda M."/>
            <person name="Morikawa M."/>
            <person name="Ike M."/>
        </authorList>
    </citation>
    <scope>NUCLEOTIDE SEQUENCE [LARGE SCALE GENOMIC DNA]</scope>
    <source>
        <strain evidence="4">H3</strain>
    </source>
</reference>
<reference evidence="4" key="3">
    <citation type="journal article" date="2017" name="Plant Physiol. Biochem.">
        <title>Differential oxidative and antioxidative response of duckweed Lemna minor toward plant growth promoting/inhibiting bacteria.</title>
        <authorList>
            <person name="Ishizawa H."/>
            <person name="Kuroda M."/>
            <person name="Morikawa M."/>
            <person name="Ike M."/>
        </authorList>
    </citation>
    <scope>NUCLEOTIDE SEQUENCE [LARGE SCALE GENOMIC DNA]</scope>
    <source>
        <strain evidence="4">H3</strain>
    </source>
</reference>
<accession>A0A3G9GFF1</accession>
<dbReference type="Gene3D" id="3.40.50.1980">
    <property type="entry name" value="Nitrogenase molybdenum iron protein domain"/>
    <property type="match status" value="2"/>
</dbReference>
<protein>
    <submittedName>
        <fullName evidence="3">Solute-binding periplasmic protein of iron/siderophore ABC transporter</fullName>
    </submittedName>
</protein>